<keyword evidence="3" id="KW-1185">Reference proteome</keyword>
<dbReference type="AlphaFoldDB" id="D3T9L3"/>
<evidence type="ECO:0000259" key="1">
    <source>
        <dbReference type="Pfam" id="PF02754"/>
    </source>
</evidence>
<dbReference type="GeneID" id="8827940"/>
<evidence type="ECO:0000313" key="3">
    <source>
        <dbReference type="Proteomes" id="UP000001400"/>
    </source>
</evidence>
<feature type="domain" description="Cysteine-rich" evidence="1">
    <location>
        <begin position="132"/>
        <end position="168"/>
    </location>
</feature>
<accession>D3T9L3</accession>
<organism evidence="2 3">
    <name type="scientific">Aciduliprofundum boonei (strain DSM 19572 / T469)</name>
    <dbReference type="NCBI Taxonomy" id="439481"/>
    <lineage>
        <taxon>Archaea</taxon>
        <taxon>Methanobacteriati</taxon>
        <taxon>Thermoplasmatota</taxon>
        <taxon>DHVE2 group</taxon>
        <taxon>Candidatus Aciduliprofundum</taxon>
    </lineage>
</organism>
<dbReference type="KEGG" id="abi:Aboo_0983"/>
<evidence type="ECO:0000313" key="2">
    <source>
        <dbReference type="EMBL" id="ADD08792.1"/>
    </source>
</evidence>
<dbReference type="RefSeq" id="WP_012997284.1">
    <property type="nucleotide sequence ID" value="NC_013926.1"/>
</dbReference>
<reference evidence="2" key="1">
    <citation type="submission" date="2010-02" db="EMBL/GenBank/DDBJ databases">
        <title>Complete sequence of Aciduliprofundum boonei T469.</title>
        <authorList>
            <consortium name="US DOE Joint Genome Institute"/>
            <person name="Lucas S."/>
            <person name="Copeland A."/>
            <person name="Lapidus A."/>
            <person name="Cheng J.-F."/>
            <person name="Bruce D."/>
            <person name="Goodwin L."/>
            <person name="Pitluck S."/>
            <person name="Saunders E."/>
            <person name="Detter J.C."/>
            <person name="Han C."/>
            <person name="Tapia R."/>
            <person name="Land M."/>
            <person name="Hauser L."/>
            <person name="Kyrpides N."/>
            <person name="Mikhailova N."/>
            <person name="Flores G."/>
            <person name="Reysenbach A.-L."/>
            <person name="Woyke T."/>
        </authorList>
    </citation>
    <scope>NUCLEOTIDE SEQUENCE</scope>
    <source>
        <strain evidence="2">T469</strain>
    </source>
</reference>
<name>D3T9L3_ACIB4</name>
<protein>
    <submittedName>
        <fullName evidence="2">Fe-S oxidoreductase-like protein</fullName>
    </submittedName>
</protein>
<proteinExistence type="predicted"/>
<dbReference type="HOGENOM" id="CLU_1080090_0_0_2"/>
<dbReference type="EMBL" id="CP001941">
    <property type="protein sequence ID" value="ADD08792.1"/>
    <property type="molecule type" value="Genomic_DNA"/>
</dbReference>
<dbReference type="Proteomes" id="UP000001400">
    <property type="component" value="Chromosome"/>
</dbReference>
<feature type="domain" description="Cysteine-rich" evidence="1">
    <location>
        <begin position="18"/>
        <end position="81"/>
    </location>
</feature>
<sequence>MRIMLHGWDTSHRLGVPEICDSMTSIVKKMGHEYVPNESKVICAEAIGFLGYDNLTDDFAKATVKEIEEKVSKYDIDMILTAYAAPYAAWSKEREGFLVKRGYELPVPIEHIATFLYKNLDKLKFKELDMAVLMHDGCTLGRKMRVAEEPRKVLEKIPKLKYVNFDHPELYVKERELKPWDISACPGGWLDFTLPELMPYVASNVIREYALPREVDVIVTTCGNGYHAFKAGIKHGEFDIKAMAYPMLIDMALEGVQ</sequence>
<gene>
    <name evidence="2" type="ordered locus">Aboo_0983</name>
</gene>
<dbReference type="InterPro" id="IPR004017">
    <property type="entry name" value="Cys_rich_dom"/>
</dbReference>
<dbReference type="GO" id="GO:0016491">
    <property type="term" value="F:oxidoreductase activity"/>
    <property type="evidence" value="ECO:0007669"/>
    <property type="project" value="UniProtKB-ARBA"/>
</dbReference>
<dbReference type="Pfam" id="PF02754">
    <property type="entry name" value="CCG"/>
    <property type="match status" value="2"/>
</dbReference>